<dbReference type="EMBL" id="NIXP01000013">
    <property type="protein sequence ID" value="OWR35103.1"/>
    <property type="molecule type" value="Genomic_DNA"/>
</dbReference>
<evidence type="ECO:0000313" key="2">
    <source>
        <dbReference type="Proteomes" id="UP000197904"/>
    </source>
</evidence>
<dbReference type="AlphaFoldDB" id="A0A246L2Z1"/>
<reference evidence="1 2" key="1">
    <citation type="submission" date="2017-06" db="EMBL/GenBank/DDBJ databases">
        <authorList>
            <person name="Kim H.J."/>
            <person name="Triplett B.A."/>
        </authorList>
    </citation>
    <scope>NUCLEOTIDE SEQUENCE [LARGE SCALE GENOMIC DNA]</scope>
    <source>
        <strain evidence="1 2">S18795</strain>
    </source>
</reference>
<protein>
    <submittedName>
        <fullName evidence="1">Uncharacterized protein</fullName>
    </submittedName>
</protein>
<name>A0A246L2Z1_9GAMM</name>
<evidence type="ECO:0000313" key="1">
    <source>
        <dbReference type="EMBL" id="OWR35103.1"/>
    </source>
</evidence>
<gene>
    <name evidence="1" type="ORF">CEE55_03150</name>
</gene>
<comment type="caution">
    <text evidence="1">The sequence shown here is derived from an EMBL/GenBank/DDBJ whole genome shotgun (WGS) entry which is preliminary data.</text>
</comment>
<proteinExistence type="predicted"/>
<sequence length="297" mass="34410">MYPYGQIALPQGFFHADESIATLVTKGFSWTHYFEESSFDEFGWSFPEEIRLMGSMVMCERQDEPTPILYPLQEPTFLLDPTTVDLNSSLGRNAIVDLIKDVGRWPLRTHIVNGFTQKAKERISTFDPARLEMERLESTWERLRPTDFVLLRGLSALIKSDMLSQHPEFGAEALMSLYVALECSFQLVLQRLREDGNPNPSASDAARWLHDTFDSHFDFDPPDSSYKYFEEFYQGRITAFHPRNRFGDFPFPPNFWDDLIHLRRSLPGIFAFLLHGNHSASFLAGVREFQAKWNVNH</sequence>
<accession>A0A246L2Z1</accession>
<dbReference type="Proteomes" id="UP000197904">
    <property type="component" value="Unassembled WGS sequence"/>
</dbReference>
<organism evidence="1 2">
    <name type="scientific">Stenotrophomonas pavanii</name>
    <dbReference type="NCBI Taxonomy" id="487698"/>
    <lineage>
        <taxon>Bacteria</taxon>
        <taxon>Pseudomonadati</taxon>
        <taxon>Pseudomonadota</taxon>
        <taxon>Gammaproteobacteria</taxon>
        <taxon>Lysobacterales</taxon>
        <taxon>Lysobacteraceae</taxon>
        <taxon>Stenotrophomonas</taxon>
    </lineage>
</organism>